<dbReference type="Proteomes" id="UP000320231">
    <property type="component" value="Chromosome"/>
</dbReference>
<dbReference type="EMBL" id="AP019514">
    <property type="protein sequence ID" value="BBI64175.1"/>
    <property type="molecule type" value="Genomic_DNA"/>
</dbReference>
<reference evidence="1 2" key="1">
    <citation type="journal article" date="2019" name="Microbiol. Resour. Announc.">
        <title>Complete Genome Sequence of Halomonas sulfidaeris Strain Esulfide1 Isolated from a Metal Sulfide Rock at a Depth of 2,200 Meters, Obtained Using Nanopore Sequencing.</title>
        <authorList>
            <person name="Saito M."/>
            <person name="Nishigata A."/>
            <person name="Galipon J."/>
            <person name="Arakawa K."/>
        </authorList>
    </citation>
    <scope>NUCLEOTIDE SEQUENCE [LARGE SCALE GENOMIC DNA]</scope>
    <source>
        <strain evidence="1 2">ATCC BAA-803</strain>
    </source>
</reference>
<evidence type="ECO:0000313" key="2">
    <source>
        <dbReference type="Proteomes" id="UP000320231"/>
    </source>
</evidence>
<proteinExistence type="predicted"/>
<name>A0A455UDN1_9GAMM</name>
<dbReference type="KEGG" id="hsr:HSBAA_54810"/>
<evidence type="ECO:0000313" key="1">
    <source>
        <dbReference type="EMBL" id="BBI64175.1"/>
    </source>
</evidence>
<gene>
    <name evidence="1" type="ORF">HSBAA_54810</name>
</gene>
<protein>
    <submittedName>
        <fullName evidence="1">Uncharacterized protein</fullName>
    </submittedName>
</protein>
<organism evidence="1 2">
    <name type="scientific">Vreelandella sulfidaeris</name>
    <dbReference type="NCBI Taxonomy" id="115553"/>
    <lineage>
        <taxon>Bacteria</taxon>
        <taxon>Pseudomonadati</taxon>
        <taxon>Pseudomonadota</taxon>
        <taxon>Gammaproteobacteria</taxon>
        <taxon>Oceanospirillales</taxon>
        <taxon>Halomonadaceae</taxon>
        <taxon>Vreelandella</taxon>
    </lineage>
</organism>
<sequence>MRAFPLKAMFTLTKHNRLDADVLEQTPDLTSEINLETRVRLGLEDELLCWKIWR</sequence>
<accession>A0A455UDN1</accession>
<dbReference type="AlphaFoldDB" id="A0A455UDN1"/>